<reference evidence="2 3" key="1">
    <citation type="submission" date="2015-07" db="EMBL/GenBank/DDBJ databases">
        <authorList>
            <person name="Noorani M."/>
        </authorList>
    </citation>
    <scope>NUCLEOTIDE SEQUENCE [LARGE SCALE GENOMIC DNA]</scope>
    <source>
        <strain evidence="2">BBA 69670</strain>
    </source>
</reference>
<accession>A0A0K6FY21</accession>
<feature type="compositionally biased region" description="Basic residues" evidence="1">
    <location>
        <begin position="546"/>
        <end position="555"/>
    </location>
</feature>
<gene>
    <name evidence="2" type="ORF">RSOLAG22IIIB_09295</name>
</gene>
<keyword evidence="3" id="KW-1185">Reference proteome</keyword>
<proteinExistence type="predicted"/>
<feature type="region of interest" description="Disordered" evidence="1">
    <location>
        <begin position="173"/>
        <end position="208"/>
    </location>
</feature>
<protein>
    <submittedName>
        <fullName evidence="2">Uncharacterized protein</fullName>
    </submittedName>
</protein>
<evidence type="ECO:0000313" key="2">
    <source>
        <dbReference type="EMBL" id="CUA71008.1"/>
    </source>
</evidence>
<feature type="compositionally biased region" description="Polar residues" evidence="1">
    <location>
        <begin position="199"/>
        <end position="208"/>
    </location>
</feature>
<feature type="region of interest" description="Disordered" evidence="1">
    <location>
        <begin position="505"/>
        <end position="555"/>
    </location>
</feature>
<dbReference type="EMBL" id="CYGV01001211">
    <property type="protein sequence ID" value="CUA71008.1"/>
    <property type="molecule type" value="Genomic_DNA"/>
</dbReference>
<feature type="compositionally biased region" description="Low complexity" evidence="1">
    <location>
        <begin position="185"/>
        <end position="198"/>
    </location>
</feature>
<evidence type="ECO:0000313" key="3">
    <source>
        <dbReference type="Proteomes" id="UP000044841"/>
    </source>
</evidence>
<name>A0A0K6FY21_9AGAM</name>
<dbReference type="Proteomes" id="UP000044841">
    <property type="component" value="Unassembled WGS sequence"/>
</dbReference>
<feature type="region of interest" description="Disordered" evidence="1">
    <location>
        <begin position="109"/>
        <end position="132"/>
    </location>
</feature>
<feature type="compositionally biased region" description="Polar residues" evidence="1">
    <location>
        <begin position="173"/>
        <end position="184"/>
    </location>
</feature>
<organism evidence="2 3">
    <name type="scientific">Rhizoctonia solani</name>
    <dbReference type="NCBI Taxonomy" id="456999"/>
    <lineage>
        <taxon>Eukaryota</taxon>
        <taxon>Fungi</taxon>
        <taxon>Dikarya</taxon>
        <taxon>Basidiomycota</taxon>
        <taxon>Agaricomycotina</taxon>
        <taxon>Agaricomycetes</taxon>
        <taxon>Cantharellales</taxon>
        <taxon>Ceratobasidiaceae</taxon>
        <taxon>Rhizoctonia</taxon>
    </lineage>
</organism>
<evidence type="ECO:0000256" key="1">
    <source>
        <dbReference type="SAM" id="MobiDB-lite"/>
    </source>
</evidence>
<dbReference type="AlphaFoldDB" id="A0A0K6FY21"/>
<sequence>MNENTWSINAITPHPEFPPVVQIDANPASEPTNIQPTLTNVSHFVDPASIPLPSSDDDLFNEWLKLLNEEQLHDVSTLTTSNLDEISTVNVGGLMMFVFIHDNVHSNQQTTQLDDDTPSIGSGQLDSDDLASSSSIVPRLEIDATDFTPYSETIPGWEEYHKAIDEGFIGTNGSALPQSHPQCDTSTSPSAAPALPSTVNPTHTSTSAPIPITSNLAPTAPVFSQSQYFKATQTKSNGTNMPQPTTGQLTPSTECLVPGQSTAVQPYLSTKTGSSSPELRFPMHQNVQAQETRLLEQSSHTRALPSYGAGNPFGRGWVVPGVAGELYYVEMQGNRPVLVYPTEFASSTGLPITAPNDHSPDNSKSYTRATPAGLIHKLVPDQPVLAPTHDAQQDLAYQASPDPQPQNDQHRENIQEYMHQTAPGSVQRSYSASALRARLQAPEGLYIPSPPPVTSLKPRGNETFDLAYWQGATLDPGPLYSSSAGTFIHTPIDRYSHGHSPAIVSSTGAHNPGPSLAPENRDRKRRIPSEVDDNDGFAMILESNSKGKHARHRDN</sequence>